<dbReference type="PANTHER" id="PTHR43245">
    <property type="entry name" value="BIFUNCTIONAL POLYMYXIN RESISTANCE PROTEIN ARNA"/>
    <property type="match status" value="1"/>
</dbReference>
<comment type="caution">
    <text evidence="2">The sequence shown here is derived from an EMBL/GenBank/DDBJ whole genome shotgun (WGS) entry which is preliminary data.</text>
</comment>
<accession>A0A4U6D4E2</accession>
<dbReference type="PANTHER" id="PTHR43245:SF58">
    <property type="entry name" value="BLL5923 PROTEIN"/>
    <property type="match status" value="1"/>
</dbReference>
<dbReference type="Pfam" id="PF01370">
    <property type="entry name" value="Epimerase"/>
    <property type="match status" value="1"/>
</dbReference>
<proteinExistence type="predicted"/>
<dbReference type="InterPro" id="IPR050177">
    <property type="entry name" value="Lipid_A_modif_metabolic_enz"/>
</dbReference>
<name>A0A4U6D4E2_9BACT</name>
<organism evidence="2 3">
    <name type="scientific">Dyadobacter frigoris</name>
    <dbReference type="NCBI Taxonomy" id="2576211"/>
    <lineage>
        <taxon>Bacteria</taxon>
        <taxon>Pseudomonadati</taxon>
        <taxon>Bacteroidota</taxon>
        <taxon>Cytophagia</taxon>
        <taxon>Cytophagales</taxon>
        <taxon>Spirosomataceae</taxon>
        <taxon>Dyadobacter</taxon>
    </lineage>
</organism>
<dbReference type="Proteomes" id="UP000304900">
    <property type="component" value="Unassembled WGS sequence"/>
</dbReference>
<dbReference type="OrthoDB" id="1490291at2"/>
<protein>
    <submittedName>
        <fullName evidence="2">NAD(P)-dependent oxidoreductase</fullName>
    </submittedName>
</protein>
<sequence>MSKRILITGASGFIGYHLVKAAQKAGFEVDAAVRSSSKLSHLNALAPDFVTLDFGSKESLVSNLEAGQYSYIIHAAGATKAKSIEEYNTINAEYTRNLALAATLANIPLEKFVFVSSLAAIGPSDYDDVKLFTESRKPNPVTAYGKSKLLAEQYLSDSVLPIAILRPTAVYGPGEKDLHIVFKMLQDGLDMYIGKKPQRFSFVYVQDLVNAIMLSLSAENKTERTYNISDGNVYGRYELADTFKDLLGNKTVRFHIPEGIVKVVANVLELAYMNSKNTPVLNKEKLNELTAPNWACSIEAAKKDLHYSPAYNLKAGLAESMQWYTKGKWL</sequence>
<reference evidence="2 3" key="1">
    <citation type="submission" date="2019-05" db="EMBL/GenBank/DDBJ databases">
        <title>Dyadobacter AR-3-8 sp. nov., isolated from arctic soil.</title>
        <authorList>
            <person name="Chaudhary D.K."/>
        </authorList>
    </citation>
    <scope>NUCLEOTIDE SEQUENCE [LARGE SCALE GENOMIC DNA]</scope>
    <source>
        <strain evidence="2 3">AR-3-8</strain>
    </source>
</reference>
<dbReference type="RefSeq" id="WP_137341381.1">
    <property type="nucleotide sequence ID" value="NZ_BSQH01000003.1"/>
</dbReference>
<keyword evidence="3" id="KW-1185">Reference proteome</keyword>
<dbReference type="SUPFAM" id="SSF51735">
    <property type="entry name" value="NAD(P)-binding Rossmann-fold domains"/>
    <property type="match status" value="1"/>
</dbReference>
<gene>
    <name evidence="2" type="ORF">FDK13_17885</name>
</gene>
<dbReference type="InterPro" id="IPR036291">
    <property type="entry name" value="NAD(P)-bd_dom_sf"/>
</dbReference>
<evidence type="ECO:0000313" key="2">
    <source>
        <dbReference type="EMBL" id="TKT90838.1"/>
    </source>
</evidence>
<evidence type="ECO:0000259" key="1">
    <source>
        <dbReference type="Pfam" id="PF01370"/>
    </source>
</evidence>
<dbReference type="Gene3D" id="3.40.50.720">
    <property type="entry name" value="NAD(P)-binding Rossmann-like Domain"/>
    <property type="match status" value="1"/>
</dbReference>
<dbReference type="EMBL" id="SZVO01000008">
    <property type="protein sequence ID" value="TKT90838.1"/>
    <property type="molecule type" value="Genomic_DNA"/>
</dbReference>
<evidence type="ECO:0000313" key="3">
    <source>
        <dbReference type="Proteomes" id="UP000304900"/>
    </source>
</evidence>
<dbReference type="AlphaFoldDB" id="A0A4U6D4E2"/>
<dbReference type="InterPro" id="IPR001509">
    <property type="entry name" value="Epimerase_deHydtase"/>
</dbReference>
<feature type="domain" description="NAD-dependent epimerase/dehydratase" evidence="1">
    <location>
        <begin position="5"/>
        <end position="228"/>
    </location>
</feature>